<accession>A0A9P9AKX1</accession>
<dbReference type="Proteomes" id="UP000777438">
    <property type="component" value="Unassembled WGS sequence"/>
</dbReference>
<name>A0A9P9AKX1_9HYPO</name>
<dbReference type="OrthoDB" id="4815524at2759"/>
<protein>
    <submittedName>
        <fullName evidence="2">Uncharacterized protein</fullName>
    </submittedName>
</protein>
<keyword evidence="3" id="KW-1185">Reference proteome</keyword>
<dbReference type="AlphaFoldDB" id="A0A9P9AKX1"/>
<dbReference type="EMBL" id="JAGPYM010000022">
    <property type="protein sequence ID" value="KAH6883837.1"/>
    <property type="molecule type" value="Genomic_DNA"/>
</dbReference>
<reference evidence="2 3" key="1">
    <citation type="journal article" date="2021" name="Nat. Commun.">
        <title>Genetic determinants of endophytism in the Arabidopsis root mycobiome.</title>
        <authorList>
            <person name="Mesny F."/>
            <person name="Miyauchi S."/>
            <person name="Thiergart T."/>
            <person name="Pickel B."/>
            <person name="Atanasova L."/>
            <person name="Karlsson M."/>
            <person name="Huettel B."/>
            <person name="Barry K.W."/>
            <person name="Haridas S."/>
            <person name="Chen C."/>
            <person name="Bauer D."/>
            <person name="Andreopoulos W."/>
            <person name="Pangilinan J."/>
            <person name="LaButti K."/>
            <person name="Riley R."/>
            <person name="Lipzen A."/>
            <person name="Clum A."/>
            <person name="Drula E."/>
            <person name="Henrissat B."/>
            <person name="Kohler A."/>
            <person name="Grigoriev I.V."/>
            <person name="Martin F.M."/>
            <person name="Hacquard S."/>
        </authorList>
    </citation>
    <scope>NUCLEOTIDE SEQUENCE [LARGE SCALE GENOMIC DNA]</scope>
    <source>
        <strain evidence="2 3">MPI-CAGE-CH-0241</strain>
    </source>
</reference>
<comment type="caution">
    <text evidence="2">The sequence shown here is derived from an EMBL/GenBank/DDBJ whole genome shotgun (WGS) entry which is preliminary data.</text>
</comment>
<feature type="region of interest" description="Disordered" evidence="1">
    <location>
        <begin position="99"/>
        <end position="126"/>
    </location>
</feature>
<evidence type="ECO:0000313" key="2">
    <source>
        <dbReference type="EMBL" id="KAH6883837.1"/>
    </source>
</evidence>
<gene>
    <name evidence="2" type="ORF">B0T10DRAFT_136727</name>
</gene>
<sequence length="126" mass="14371">MKLPLEGITYSSFKEMRRELLEFAKSQGYGIRIGRSFEKVSRVTGDPVANKRLVWQCNRAGKTGCPFSFNAVEIKIGTDRWEIRYKENASQHVHNHRLSDGPVAHPEGGEQTMQNENGSIHHRLGY</sequence>
<organism evidence="2 3">
    <name type="scientific">Thelonectria olida</name>
    <dbReference type="NCBI Taxonomy" id="1576542"/>
    <lineage>
        <taxon>Eukaryota</taxon>
        <taxon>Fungi</taxon>
        <taxon>Dikarya</taxon>
        <taxon>Ascomycota</taxon>
        <taxon>Pezizomycotina</taxon>
        <taxon>Sordariomycetes</taxon>
        <taxon>Hypocreomycetidae</taxon>
        <taxon>Hypocreales</taxon>
        <taxon>Nectriaceae</taxon>
        <taxon>Thelonectria</taxon>
    </lineage>
</organism>
<evidence type="ECO:0000256" key="1">
    <source>
        <dbReference type="SAM" id="MobiDB-lite"/>
    </source>
</evidence>
<proteinExistence type="predicted"/>
<evidence type="ECO:0000313" key="3">
    <source>
        <dbReference type="Proteomes" id="UP000777438"/>
    </source>
</evidence>